<accession>A0ABU7SNU1</accession>
<dbReference type="EMBL" id="JAZGQL010000036">
    <property type="protein sequence ID" value="MEE6311593.1"/>
    <property type="molecule type" value="Genomic_DNA"/>
</dbReference>
<dbReference type="SUPFAM" id="SSF53254">
    <property type="entry name" value="Phosphoglycerate mutase-like"/>
    <property type="match status" value="1"/>
</dbReference>
<comment type="caution">
    <text evidence="3">The sequence shown here is derived from an EMBL/GenBank/DDBJ whole genome shotgun (WGS) entry which is preliminary data.</text>
</comment>
<dbReference type="InterPro" id="IPR051695">
    <property type="entry name" value="Phosphoglycerate_Mutase"/>
</dbReference>
<feature type="region of interest" description="Disordered" evidence="2">
    <location>
        <begin position="180"/>
        <end position="201"/>
    </location>
</feature>
<dbReference type="PANTHER" id="PTHR46517">
    <property type="entry name" value="FRUCTOSE-2,6-BISPHOSPHATASE TIGAR"/>
    <property type="match status" value="1"/>
</dbReference>
<feature type="compositionally biased region" description="Basic and acidic residues" evidence="2">
    <location>
        <begin position="33"/>
        <end position="42"/>
    </location>
</feature>
<reference evidence="3 4" key="1">
    <citation type="submission" date="2024-01" db="EMBL/GenBank/DDBJ databases">
        <title>Genome insights into Plantactinospora veratri sp. nov.</title>
        <authorList>
            <person name="Wang L."/>
        </authorList>
    </citation>
    <scope>NUCLEOTIDE SEQUENCE [LARGE SCALE GENOMIC DNA]</scope>
    <source>
        <strain evidence="3 4">NEAU-FHS4</strain>
    </source>
</reference>
<evidence type="ECO:0000313" key="4">
    <source>
        <dbReference type="Proteomes" id="UP001339911"/>
    </source>
</evidence>
<dbReference type="RefSeq" id="WP_331211485.1">
    <property type="nucleotide sequence ID" value="NZ_JAZGQL010000036.1"/>
</dbReference>
<keyword evidence="4" id="KW-1185">Reference proteome</keyword>
<keyword evidence="1 3" id="KW-0378">Hydrolase</keyword>
<evidence type="ECO:0000256" key="1">
    <source>
        <dbReference type="ARBA" id="ARBA00022801"/>
    </source>
</evidence>
<dbReference type="Proteomes" id="UP001339911">
    <property type="component" value="Unassembled WGS sequence"/>
</dbReference>
<evidence type="ECO:0000256" key="2">
    <source>
        <dbReference type="SAM" id="MobiDB-lite"/>
    </source>
</evidence>
<dbReference type="CDD" id="cd07067">
    <property type="entry name" value="HP_PGM_like"/>
    <property type="match status" value="1"/>
</dbReference>
<dbReference type="SMART" id="SM00855">
    <property type="entry name" value="PGAM"/>
    <property type="match status" value="1"/>
</dbReference>
<feature type="compositionally biased region" description="Low complexity" evidence="2">
    <location>
        <begin position="185"/>
        <end position="201"/>
    </location>
</feature>
<dbReference type="Pfam" id="PF00300">
    <property type="entry name" value="His_Phos_1"/>
    <property type="match status" value="1"/>
</dbReference>
<name>A0ABU7SNU1_9ACTN</name>
<dbReference type="InterPro" id="IPR029033">
    <property type="entry name" value="His_PPase_superfam"/>
</dbReference>
<dbReference type="InterPro" id="IPR013078">
    <property type="entry name" value="His_Pase_superF_clade-1"/>
</dbReference>
<evidence type="ECO:0000313" key="3">
    <source>
        <dbReference type="EMBL" id="MEE6311593.1"/>
    </source>
</evidence>
<sequence length="201" mass="22440">MAVDIVYETHATTTDNEAGLATGWQPGQLSGPGRREARELGERRRDDGLRVVFCSDLARAVQTVEIAFPQRELPVHRDTRLRECDYGDLTGRPVAELAPLRVGYLDEPFPGGQSYRQVVEQTRDFLRDLASAWDGSRVLIVAHSANRWALDHLLHGVPLAELVAAPFDWRPGWTYRLPSGWGTDRPAPARRQPGQPAPEGR</sequence>
<dbReference type="GO" id="GO:0016787">
    <property type="term" value="F:hydrolase activity"/>
    <property type="evidence" value="ECO:0007669"/>
    <property type="project" value="UniProtKB-KW"/>
</dbReference>
<protein>
    <submittedName>
        <fullName evidence="3">Histidine phosphatase family protein</fullName>
        <ecNumber evidence="3">3.1.3.-</ecNumber>
    </submittedName>
</protein>
<feature type="region of interest" description="Disordered" evidence="2">
    <location>
        <begin position="17"/>
        <end position="42"/>
    </location>
</feature>
<gene>
    <name evidence="3" type="ORF">V1634_32690</name>
</gene>
<organism evidence="3 4">
    <name type="scientific">Plantactinospora veratri</name>
    <dbReference type="NCBI Taxonomy" id="1436122"/>
    <lineage>
        <taxon>Bacteria</taxon>
        <taxon>Bacillati</taxon>
        <taxon>Actinomycetota</taxon>
        <taxon>Actinomycetes</taxon>
        <taxon>Micromonosporales</taxon>
        <taxon>Micromonosporaceae</taxon>
        <taxon>Plantactinospora</taxon>
    </lineage>
</organism>
<dbReference type="EC" id="3.1.3.-" evidence="3"/>
<dbReference type="Gene3D" id="3.40.50.1240">
    <property type="entry name" value="Phosphoglycerate mutase-like"/>
    <property type="match status" value="1"/>
</dbReference>
<dbReference type="PANTHER" id="PTHR46517:SF1">
    <property type="entry name" value="FRUCTOSE-2,6-BISPHOSPHATASE TIGAR"/>
    <property type="match status" value="1"/>
</dbReference>
<proteinExistence type="predicted"/>